<dbReference type="InterPro" id="IPR005119">
    <property type="entry name" value="LysR_subst-bd"/>
</dbReference>
<name>A0ABY2UEM5_9GAMM</name>
<dbReference type="EMBL" id="VANI01000016">
    <property type="protein sequence ID" value="TLM75708.1"/>
    <property type="molecule type" value="Genomic_DNA"/>
</dbReference>
<dbReference type="PRINTS" id="PR00039">
    <property type="entry name" value="HTHLYSR"/>
</dbReference>
<evidence type="ECO:0000256" key="4">
    <source>
        <dbReference type="ARBA" id="ARBA00023163"/>
    </source>
</evidence>
<evidence type="ECO:0000313" key="6">
    <source>
        <dbReference type="EMBL" id="TLM75708.1"/>
    </source>
</evidence>
<keyword evidence="4" id="KW-0804">Transcription</keyword>
<keyword evidence="2" id="KW-0805">Transcription regulation</keyword>
<dbReference type="CDD" id="cd05466">
    <property type="entry name" value="PBP2_LTTR_substrate"/>
    <property type="match status" value="1"/>
</dbReference>
<dbReference type="Gene3D" id="3.40.190.290">
    <property type="match status" value="1"/>
</dbReference>
<organism evidence="6 7">
    <name type="scientific">Microbulbifer harenosus</name>
    <dbReference type="NCBI Taxonomy" id="2576840"/>
    <lineage>
        <taxon>Bacteria</taxon>
        <taxon>Pseudomonadati</taxon>
        <taxon>Pseudomonadota</taxon>
        <taxon>Gammaproteobacteria</taxon>
        <taxon>Cellvibrionales</taxon>
        <taxon>Microbulbiferaceae</taxon>
        <taxon>Microbulbifer</taxon>
    </lineage>
</organism>
<dbReference type="Pfam" id="PF03466">
    <property type="entry name" value="LysR_substrate"/>
    <property type="match status" value="1"/>
</dbReference>
<comment type="caution">
    <text evidence="6">The sequence shown here is derived from an EMBL/GenBank/DDBJ whole genome shotgun (WGS) entry which is preliminary data.</text>
</comment>
<comment type="similarity">
    <text evidence="1">Belongs to the LysR transcriptional regulatory family.</text>
</comment>
<dbReference type="Gene3D" id="1.10.10.10">
    <property type="entry name" value="Winged helix-like DNA-binding domain superfamily/Winged helix DNA-binding domain"/>
    <property type="match status" value="1"/>
</dbReference>
<dbReference type="PANTHER" id="PTHR30126:SF91">
    <property type="entry name" value="LYSR FAMILY TRANSCRIPTIONAL REGULATOR"/>
    <property type="match status" value="1"/>
</dbReference>
<dbReference type="InterPro" id="IPR036390">
    <property type="entry name" value="WH_DNA-bd_sf"/>
</dbReference>
<evidence type="ECO:0000313" key="7">
    <source>
        <dbReference type="Proteomes" id="UP000306791"/>
    </source>
</evidence>
<evidence type="ECO:0000256" key="1">
    <source>
        <dbReference type="ARBA" id="ARBA00009437"/>
    </source>
</evidence>
<sequence length="377" mass="41130">MAQELGGPWFSAVTDSRRYSVAAVAAHARLRHRRAGPGDADTAGDYPRLCGRRYCRVRAVASPGQINLTERARAVRNLSLDQLQLFVSACELGSFSAVARQTGRAQSAVSAQIQNLELDLGLALFDRSGKFPRPTDVALALLPMARLSIGQLRRLQQAADSYQGGEESQLRILFEEQVMPDRLNDMLAAFAEQFPNTLIHASSVDGEWAIDRISRGEADFAFVTARGGYPAEVDSNNLGQQQILTLAAPDHPLAQMPLASLAEAANYRQILIASSASESALDPPYTQVAAQCWFTDSLLQGLELAAKGVGWVNAPFELARPYLKSGRLVELKLTSALSAWSLGVDLLWSNRTAQGVAARWFAREAHRLYGNYYSPPQ</sequence>
<keyword evidence="7" id="KW-1185">Reference proteome</keyword>
<dbReference type="InterPro" id="IPR000847">
    <property type="entry name" value="LysR_HTH_N"/>
</dbReference>
<keyword evidence="3" id="KW-0238">DNA-binding</keyword>
<dbReference type="SUPFAM" id="SSF46785">
    <property type="entry name" value="Winged helix' DNA-binding domain"/>
    <property type="match status" value="1"/>
</dbReference>
<protein>
    <submittedName>
        <fullName evidence="6">LysR family transcriptional regulator</fullName>
    </submittedName>
</protein>
<accession>A0ABY2UEM5</accession>
<evidence type="ECO:0000259" key="5">
    <source>
        <dbReference type="PROSITE" id="PS50931"/>
    </source>
</evidence>
<dbReference type="PROSITE" id="PS50931">
    <property type="entry name" value="HTH_LYSR"/>
    <property type="match status" value="1"/>
</dbReference>
<dbReference type="PANTHER" id="PTHR30126">
    <property type="entry name" value="HTH-TYPE TRANSCRIPTIONAL REGULATOR"/>
    <property type="match status" value="1"/>
</dbReference>
<dbReference type="SUPFAM" id="SSF53850">
    <property type="entry name" value="Periplasmic binding protein-like II"/>
    <property type="match status" value="1"/>
</dbReference>
<proteinExistence type="inferred from homology"/>
<dbReference type="InterPro" id="IPR036388">
    <property type="entry name" value="WH-like_DNA-bd_sf"/>
</dbReference>
<dbReference type="Pfam" id="PF00126">
    <property type="entry name" value="HTH_1"/>
    <property type="match status" value="1"/>
</dbReference>
<gene>
    <name evidence="6" type="ORF">FDY93_15555</name>
</gene>
<dbReference type="Proteomes" id="UP000306791">
    <property type="component" value="Unassembled WGS sequence"/>
</dbReference>
<evidence type="ECO:0000256" key="3">
    <source>
        <dbReference type="ARBA" id="ARBA00023125"/>
    </source>
</evidence>
<reference evidence="6 7" key="1">
    <citation type="submission" date="2019-05" db="EMBL/GenBank/DDBJ databases">
        <title>Microbulbifer harenosus sp. nov., an alginate-degrading bacterium isolated from coastal sand.</title>
        <authorList>
            <person name="Huang H."/>
            <person name="Mo K."/>
            <person name="Bao S."/>
        </authorList>
    </citation>
    <scope>NUCLEOTIDE SEQUENCE [LARGE SCALE GENOMIC DNA]</scope>
    <source>
        <strain evidence="6 7">HB161719</strain>
    </source>
</reference>
<feature type="domain" description="HTH lysR-type" evidence="5">
    <location>
        <begin position="78"/>
        <end position="135"/>
    </location>
</feature>
<evidence type="ECO:0000256" key="2">
    <source>
        <dbReference type="ARBA" id="ARBA00023015"/>
    </source>
</evidence>